<comment type="caution">
    <text evidence="2">The sequence shown here is derived from an EMBL/GenBank/DDBJ whole genome shotgun (WGS) entry which is preliminary data.</text>
</comment>
<feature type="chain" id="PRO_5029911688" description="Secreted protein" evidence="1">
    <location>
        <begin position="29"/>
        <end position="141"/>
    </location>
</feature>
<accession>A0A7I9V2G3</accession>
<protein>
    <recommendedName>
        <fullName evidence="4">Secreted protein</fullName>
    </recommendedName>
</protein>
<dbReference type="Proteomes" id="UP000444980">
    <property type="component" value="Unassembled WGS sequence"/>
</dbReference>
<reference evidence="3" key="1">
    <citation type="submission" date="2019-06" db="EMBL/GenBank/DDBJ databases">
        <title>Gordonia isolated from sludge of a wastewater treatment plant.</title>
        <authorList>
            <person name="Tamura T."/>
            <person name="Aoyama K."/>
            <person name="Kang Y."/>
            <person name="Saito S."/>
            <person name="Akiyama N."/>
            <person name="Yazawa K."/>
            <person name="Gonoi T."/>
            <person name="Mikami Y."/>
        </authorList>
    </citation>
    <scope>NUCLEOTIDE SEQUENCE [LARGE SCALE GENOMIC DNA]</scope>
    <source>
        <strain evidence="3">NBRC 107697</strain>
    </source>
</reference>
<evidence type="ECO:0000313" key="2">
    <source>
        <dbReference type="EMBL" id="GED99382.1"/>
    </source>
</evidence>
<keyword evidence="3" id="KW-1185">Reference proteome</keyword>
<dbReference type="AlphaFoldDB" id="A0A7I9V2G3"/>
<evidence type="ECO:0000256" key="1">
    <source>
        <dbReference type="SAM" id="SignalP"/>
    </source>
</evidence>
<dbReference type="EMBL" id="BJOU01000019">
    <property type="protein sequence ID" value="GED99382.1"/>
    <property type="molecule type" value="Genomic_DNA"/>
</dbReference>
<organism evidence="2 3">
    <name type="scientific">Gordonia crocea</name>
    <dbReference type="NCBI Taxonomy" id="589162"/>
    <lineage>
        <taxon>Bacteria</taxon>
        <taxon>Bacillati</taxon>
        <taxon>Actinomycetota</taxon>
        <taxon>Actinomycetes</taxon>
        <taxon>Mycobacteriales</taxon>
        <taxon>Gordoniaceae</taxon>
        <taxon>Gordonia</taxon>
    </lineage>
</organism>
<sequence>MPPTTVRLGILAAAALISVSLGSGAASAAPTTKVSVAGNVATITTTLSTPSTFWVCFLRKYRTSTDFQTLSDNKSYSAGNLTVSSPPLADGKYRVGVRCYDPAQQAATDFVSTPTTIYVGPMAGIYRALDGAGSSSLVPSP</sequence>
<gene>
    <name evidence="2" type="ORF">nbrc107697_34210</name>
</gene>
<proteinExistence type="predicted"/>
<name>A0A7I9V2G3_9ACTN</name>
<keyword evidence="1" id="KW-0732">Signal</keyword>
<dbReference type="RefSeq" id="WP_161928661.1">
    <property type="nucleotide sequence ID" value="NZ_BJOU01000019.1"/>
</dbReference>
<evidence type="ECO:0000313" key="3">
    <source>
        <dbReference type="Proteomes" id="UP000444980"/>
    </source>
</evidence>
<evidence type="ECO:0008006" key="4">
    <source>
        <dbReference type="Google" id="ProtNLM"/>
    </source>
</evidence>
<feature type="signal peptide" evidence="1">
    <location>
        <begin position="1"/>
        <end position="28"/>
    </location>
</feature>